<dbReference type="AlphaFoldDB" id="A0AA35X3D3"/>
<dbReference type="EMBL" id="CASHTH010003275">
    <property type="protein sequence ID" value="CAI8042624.1"/>
    <property type="molecule type" value="Genomic_DNA"/>
</dbReference>
<evidence type="ECO:0000256" key="1">
    <source>
        <dbReference type="SAM" id="MobiDB-lite"/>
    </source>
</evidence>
<gene>
    <name evidence="2" type="ORF">GBAR_LOCUS23634</name>
</gene>
<protein>
    <submittedName>
        <fullName evidence="2">Uncharacterized protein</fullName>
    </submittedName>
</protein>
<dbReference type="Proteomes" id="UP001174909">
    <property type="component" value="Unassembled WGS sequence"/>
</dbReference>
<organism evidence="2 3">
    <name type="scientific">Geodia barretti</name>
    <name type="common">Barrett's horny sponge</name>
    <dbReference type="NCBI Taxonomy" id="519541"/>
    <lineage>
        <taxon>Eukaryota</taxon>
        <taxon>Metazoa</taxon>
        <taxon>Porifera</taxon>
        <taxon>Demospongiae</taxon>
        <taxon>Heteroscleromorpha</taxon>
        <taxon>Tetractinellida</taxon>
        <taxon>Astrophorina</taxon>
        <taxon>Geodiidae</taxon>
        <taxon>Geodia</taxon>
    </lineage>
</organism>
<feature type="region of interest" description="Disordered" evidence="1">
    <location>
        <begin position="95"/>
        <end position="141"/>
    </location>
</feature>
<comment type="caution">
    <text evidence="2">The sequence shown here is derived from an EMBL/GenBank/DDBJ whole genome shotgun (WGS) entry which is preliminary data.</text>
</comment>
<evidence type="ECO:0000313" key="3">
    <source>
        <dbReference type="Proteomes" id="UP001174909"/>
    </source>
</evidence>
<feature type="region of interest" description="Disordered" evidence="1">
    <location>
        <begin position="1"/>
        <end position="29"/>
    </location>
</feature>
<feature type="compositionally biased region" description="Basic residues" evidence="1">
    <location>
        <begin position="13"/>
        <end position="22"/>
    </location>
</feature>
<keyword evidence="3" id="KW-1185">Reference proteome</keyword>
<name>A0AA35X3D3_GEOBA</name>
<feature type="compositionally biased region" description="Gly residues" evidence="1">
    <location>
        <begin position="130"/>
        <end position="139"/>
    </location>
</feature>
<sequence>MPGPSGLGMYTGKRSKVQRHREGRITGGNALMEVDRVDMRASDNYGAARDWREADREMSSGNFSRSGSAGLNDSSGSVSRKTCSVAAVRPLNTAVGAKGRGGEGGRGGGRGKRRASVTACPEPSLERGGSTAGDSGGSADGVSTVQSISEVADVWTNRPLVRVEARFVRVTSKLTPAAGRWTVAVVLEDSVVLN</sequence>
<accession>A0AA35X3D3</accession>
<evidence type="ECO:0000313" key="2">
    <source>
        <dbReference type="EMBL" id="CAI8042624.1"/>
    </source>
</evidence>
<feature type="region of interest" description="Disordered" evidence="1">
    <location>
        <begin position="45"/>
        <end position="78"/>
    </location>
</feature>
<reference evidence="2" key="1">
    <citation type="submission" date="2023-03" db="EMBL/GenBank/DDBJ databases">
        <authorList>
            <person name="Steffen K."/>
            <person name="Cardenas P."/>
        </authorList>
    </citation>
    <scope>NUCLEOTIDE SEQUENCE</scope>
</reference>
<feature type="compositionally biased region" description="Basic and acidic residues" evidence="1">
    <location>
        <begin position="49"/>
        <end position="58"/>
    </location>
</feature>
<feature type="compositionally biased region" description="Polar residues" evidence="1">
    <location>
        <begin position="59"/>
        <end position="78"/>
    </location>
</feature>
<feature type="compositionally biased region" description="Gly residues" evidence="1">
    <location>
        <begin position="98"/>
        <end position="108"/>
    </location>
</feature>
<proteinExistence type="predicted"/>